<keyword evidence="2" id="KW-0732">Signal</keyword>
<keyword evidence="1" id="KW-0217">Developmental protein</keyword>
<sequence length="296" mass="34222">MQTILRGISTLIIVILPYSASEFCGNNRIPFGIEVHKDGHLILLCSRPNCHEKKYAECDERALVKSCSSDTSWVGGLQKTVDDQLYLQCCEYPLMKDYAKLIYNNVVVRRGEFFEAEERYDKNDEDVLHFDLISNIKRGEDDKGEYYSLTIHRYFCGRIPDTPPACLLEVGMTCLDEDKPYQLGLVEVSRRARVGILRLPYAMKSAINRFERTSRRDSFNSNTLCDDAHEEDGNLWITEDFWARTVSRIQENCLGVEIYSFVTIEARYFNNAVDWLLIKFTKYHHFTSTTSLLAIA</sequence>
<name>A0AAD5QUL2_PARTN</name>
<proteinExistence type="predicted"/>
<evidence type="ECO:0000256" key="2">
    <source>
        <dbReference type="SAM" id="SignalP"/>
    </source>
</evidence>
<reference evidence="3" key="1">
    <citation type="submission" date="2021-06" db="EMBL/GenBank/DDBJ databases">
        <title>Parelaphostrongylus tenuis whole genome reference sequence.</title>
        <authorList>
            <person name="Garwood T.J."/>
            <person name="Larsen P.A."/>
            <person name="Fountain-Jones N.M."/>
            <person name="Garbe J.R."/>
            <person name="Macchietto M.G."/>
            <person name="Kania S.A."/>
            <person name="Gerhold R.W."/>
            <person name="Richards J.E."/>
            <person name="Wolf T.M."/>
        </authorList>
    </citation>
    <scope>NUCLEOTIDE SEQUENCE</scope>
    <source>
        <strain evidence="3">MNPRO001-30</strain>
        <tissue evidence="3">Meninges</tissue>
    </source>
</reference>
<comment type="caution">
    <text evidence="3">The sequence shown here is derived from an EMBL/GenBank/DDBJ whole genome shotgun (WGS) entry which is preliminary data.</text>
</comment>
<dbReference type="AlphaFoldDB" id="A0AAD5QUL2"/>
<gene>
    <name evidence="3" type="ORF">KIN20_022178</name>
</gene>
<protein>
    <submittedName>
        <fullName evidence="3">Uncharacterized protein</fullName>
    </submittedName>
</protein>
<accession>A0AAD5QUL2</accession>
<dbReference type="Proteomes" id="UP001196413">
    <property type="component" value="Unassembled WGS sequence"/>
</dbReference>
<keyword evidence="4" id="KW-1185">Reference proteome</keyword>
<organism evidence="3 4">
    <name type="scientific">Parelaphostrongylus tenuis</name>
    <name type="common">Meningeal worm</name>
    <dbReference type="NCBI Taxonomy" id="148309"/>
    <lineage>
        <taxon>Eukaryota</taxon>
        <taxon>Metazoa</taxon>
        <taxon>Ecdysozoa</taxon>
        <taxon>Nematoda</taxon>
        <taxon>Chromadorea</taxon>
        <taxon>Rhabditida</taxon>
        <taxon>Rhabditina</taxon>
        <taxon>Rhabditomorpha</taxon>
        <taxon>Strongyloidea</taxon>
        <taxon>Metastrongylidae</taxon>
        <taxon>Parelaphostrongylus</taxon>
    </lineage>
</organism>
<feature type="chain" id="PRO_5042276870" evidence="2">
    <location>
        <begin position="22"/>
        <end position="296"/>
    </location>
</feature>
<dbReference type="InterPro" id="IPR052140">
    <property type="entry name" value="Dev_Signal_Hedgehog-like"/>
</dbReference>
<evidence type="ECO:0000313" key="4">
    <source>
        <dbReference type="Proteomes" id="UP001196413"/>
    </source>
</evidence>
<dbReference type="PANTHER" id="PTHR46706">
    <property type="entry name" value="PROTEIN QUA-1-RELATED"/>
    <property type="match status" value="1"/>
</dbReference>
<feature type="signal peptide" evidence="2">
    <location>
        <begin position="1"/>
        <end position="21"/>
    </location>
</feature>
<evidence type="ECO:0000313" key="3">
    <source>
        <dbReference type="EMBL" id="KAJ1362575.1"/>
    </source>
</evidence>
<dbReference type="EMBL" id="JAHQIW010004486">
    <property type="protein sequence ID" value="KAJ1362575.1"/>
    <property type="molecule type" value="Genomic_DNA"/>
</dbReference>
<dbReference type="PANTHER" id="PTHR46706:SF12">
    <property type="entry name" value="PROTEIN QUA-1-RELATED"/>
    <property type="match status" value="1"/>
</dbReference>
<evidence type="ECO:0000256" key="1">
    <source>
        <dbReference type="ARBA" id="ARBA00022473"/>
    </source>
</evidence>